<dbReference type="Proteomes" id="UP000231279">
    <property type="component" value="Unassembled WGS sequence"/>
</dbReference>
<evidence type="ECO:0000256" key="1">
    <source>
        <dbReference type="SAM" id="MobiDB-lite"/>
    </source>
</evidence>
<accession>A0A2G9HA81</accession>
<feature type="region of interest" description="Disordered" evidence="1">
    <location>
        <begin position="1"/>
        <end position="108"/>
    </location>
</feature>
<feature type="compositionally biased region" description="Polar residues" evidence="1">
    <location>
        <begin position="49"/>
        <end position="76"/>
    </location>
</feature>
<proteinExistence type="predicted"/>
<feature type="compositionally biased region" description="Polar residues" evidence="1">
    <location>
        <begin position="12"/>
        <end position="24"/>
    </location>
</feature>
<evidence type="ECO:0000313" key="3">
    <source>
        <dbReference type="Proteomes" id="UP000231279"/>
    </source>
</evidence>
<organism evidence="2 3">
    <name type="scientific">Handroanthus impetiginosus</name>
    <dbReference type="NCBI Taxonomy" id="429701"/>
    <lineage>
        <taxon>Eukaryota</taxon>
        <taxon>Viridiplantae</taxon>
        <taxon>Streptophyta</taxon>
        <taxon>Embryophyta</taxon>
        <taxon>Tracheophyta</taxon>
        <taxon>Spermatophyta</taxon>
        <taxon>Magnoliopsida</taxon>
        <taxon>eudicotyledons</taxon>
        <taxon>Gunneridae</taxon>
        <taxon>Pentapetalae</taxon>
        <taxon>asterids</taxon>
        <taxon>lamiids</taxon>
        <taxon>Lamiales</taxon>
        <taxon>Bignoniaceae</taxon>
        <taxon>Crescentiina</taxon>
        <taxon>Tabebuia alliance</taxon>
        <taxon>Handroanthus</taxon>
    </lineage>
</organism>
<keyword evidence="3" id="KW-1185">Reference proteome</keyword>
<gene>
    <name evidence="2" type="ORF">CDL12_12949</name>
</gene>
<sequence length="187" mass="20622">MVDRRLGLRLSRSYTSHPPRSSSMARRAPCTASAGRRWSRSYTFHHPRSSSTARQVSDTAPDPRSSSTAGQVSCTAPPSHVAGPPSKADRRLGHHSSRPYTPPLSMAGHVSDPSLLSMEGYGSYGIEPYYDPQGHSHSSHENSQVYSASADSYIWKIWGSIRSSTSKAWKSISKSGKKKRFYAFFTK</sequence>
<dbReference type="EMBL" id="NKXS01002284">
    <property type="protein sequence ID" value="PIN14426.1"/>
    <property type="molecule type" value="Genomic_DNA"/>
</dbReference>
<evidence type="ECO:0000313" key="2">
    <source>
        <dbReference type="EMBL" id="PIN14426.1"/>
    </source>
</evidence>
<feature type="compositionally biased region" description="Basic residues" evidence="1">
    <location>
        <begin position="37"/>
        <end position="48"/>
    </location>
</feature>
<dbReference type="AlphaFoldDB" id="A0A2G9HA81"/>
<name>A0A2G9HA81_9LAMI</name>
<protein>
    <submittedName>
        <fullName evidence="2">Uncharacterized protein</fullName>
    </submittedName>
</protein>
<reference evidence="3" key="1">
    <citation type="journal article" date="2018" name="Gigascience">
        <title>Genome assembly of the Pink Ipe (Handroanthus impetiginosus, Bignoniaceae), a highly valued, ecologically keystone Neotropical timber forest tree.</title>
        <authorList>
            <person name="Silva-Junior O.B."/>
            <person name="Grattapaglia D."/>
            <person name="Novaes E."/>
            <person name="Collevatti R.G."/>
        </authorList>
    </citation>
    <scope>NUCLEOTIDE SEQUENCE [LARGE SCALE GENOMIC DNA]</scope>
    <source>
        <strain evidence="3">cv. UFG-1</strain>
    </source>
</reference>
<comment type="caution">
    <text evidence="2">The sequence shown here is derived from an EMBL/GenBank/DDBJ whole genome shotgun (WGS) entry which is preliminary data.</text>
</comment>